<feature type="region of interest" description="Disordered" evidence="6">
    <location>
        <begin position="1"/>
        <end position="30"/>
    </location>
</feature>
<name>A0ABM1B2L9_LIMPO</name>
<evidence type="ECO:0000256" key="1">
    <source>
        <dbReference type="ARBA" id="ARBA00004141"/>
    </source>
</evidence>
<keyword evidence="9" id="KW-1185">Reference proteome</keyword>
<feature type="transmembrane region" description="Helical" evidence="7">
    <location>
        <begin position="305"/>
        <end position="322"/>
    </location>
</feature>
<dbReference type="CDD" id="cd17335">
    <property type="entry name" value="MFS_MFSD6"/>
    <property type="match status" value="1"/>
</dbReference>
<accession>A0ABM1B2L9</accession>
<feature type="transmembrane region" description="Helical" evidence="7">
    <location>
        <begin position="59"/>
        <end position="78"/>
    </location>
</feature>
<evidence type="ECO:0000256" key="2">
    <source>
        <dbReference type="ARBA" id="ARBA00005241"/>
    </source>
</evidence>
<evidence type="ECO:0000259" key="8">
    <source>
        <dbReference type="Pfam" id="PF12832"/>
    </source>
</evidence>
<evidence type="ECO:0000256" key="7">
    <source>
        <dbReference type="SAM" id="Phobius"/>
    </source>
</evidence>
<evidence type="ECO:0000313" key="10">
    <source>
        <dbReference type="RefSeq" id="XP_013773540.1"/>
    </source>
</evidence>
<dbReference type="InterPro" id="IPR051717">
    <property type="entry name" value="MFS_MFSD6"/>
</dbReference>
<dbReference type="GeneID" id="106458568"/>
<dbReference type="PANTHER" id="PTHR16172:SF2">
    <property type="entry name" value="MAJOR FACILITATOR SUPERFAMILY DOMAIN-CONTAINING PROTEIN 6"/>
    <property type="match status" value="1"/>
</dbReference>
<evidence type="ECO:0000256" key="5">
    <source>
        <dbReference type="ARBA" id="ARBA00023136"/>
    </source>
</evidence>
<evidence type="ECO:0000256" key="4">
    <source>
        <dbReference type="ARBA" id="ARBA00022989"/>
    </source>
</evidence>
<gene>
    <name evidence="10" type="primary">LOC106458568</name>
</gene>
<comment type="similarity">
    <text evidence="2">Belongs to the major facilitator superfamily. MFSD6 family.</text>
</comment>
<evidence type="ECO:0000256" key="3">
    <source>
        <dbReference type="ARBA" id="ARBA00022692"/>
    </source>
</evidence>
<feature type="transmembrane region" description="Helical" evidence="7">
    <location>
        <begin position="441"/>
        <end position="462"/>
    </location>
</feature>
<feature type="transmembrane region" description="Helical" evidence="7">
    <location>
        <begin position="474"/>
        <end position="492"/>
    </location>
</feature>
<keyword evidence="5 7" id="KW-0472">Membrane</keyword>
<evidence type="ECO:0000313" key="9">
    <source>
        <dbReference type="Proteomes" id="UP000694941"/>
    </source>
</evidence>
<dbReference type="InterPro" id="IPR036259">
    <property type="entry name" value="MFS_trans_sf"/>
</dbReference>
<dbReference type="PANTHER" id="PTHR16172">
    <property type="entry name" value="MAJOR FACILITATOR SUPERFAMILY DOMAIN-CONTAINING PROTEIN 6-LIKE"/>
    <property type="match status" value="1"/>
</dbReference>
<feature type="compositionally biased region" description="Polar residues" evidence="6">
    <location>
        <begin position="14"/>
        <end position="29"/>
    </location>
</feature>
<evidence type="ECO:0000256" key="6">
    <source>
        <dbReference type="SAM" id="MobiDB-lite"/>
    </source>
</evidence>
<dbReference type="SUPFAM" id="SSF103473">
    <property type="entry name" value="MFS general substrate transporter"/>
    <property type="match status" value="1"/>
</dbReference>
<feature type="transmembrane region" description="Helical" evidence="7">
    <location>
        <begin position="119"/>
        <end position="138"/>
    </location>
</feature>
<feature type="domain" description="Major facilitator superfamily associated" evidence="8">
    <location>
        <begin position="57"/>
        <end position="596"/>
    </location>
</feature>
<reference evidence="10" key="1">
    <citation type="submission" date="2025-08" db="UniProtKB">
        <authorList>
            <consortium name="RefSeq"/>
        </authorList>
    </citation>
    <scope>IDENTIFICATION</scope>
    <source>
        <tissue evidence="10">Muscle</tissue>
    </source>
</reference>
<feature type="transmembrane region" description="Helical" evidence="7">
    <location>
        <begin position="90"/>
        <end position="107"/>
    </location>
</feature>
<protein>
    <submittedName>
        <fullName evidence="10">Major facilitator superfamily domain-containing protein 6-like isoform X1</fullName>
    </submittedName>
</protein>
<proteinExistence type="inferred from homology"/>
<comment type="subcellular location">
    <subcellularLocation>
        <location evidence="1">Membrane</location>
        <topology evidence="1">Multi-pass membrane protein</topology>
    </subcellularLocation>
</comment>
<dbReference type="Gene3D" id="1.20.1250.20">
    <property type="entry name" value="MFS general substrate transporter like domains"/>
    <property type="match status" value="3"/>
</dbReference>
<sequence length="801" mass="90078">MVEMKHLEEEDQTSNEMKSSREMSNTQPLKNEERFTSRRDVIGGLFINVNQDLLVSKTFYFFFFSAFGSLFPLLAVYFKQMGMNATQSGLLIGLRPFIEFLSAPLWGGLADRFRKGKVMLLFSLFCWIVFTLALDFIYPPASSCVIYNDTHHLLYTPRTQREKRSSLNREVIEEVDLPNLAFNLSEEEDWLAMDYEHENHRALSRNKRASFKEERHKPPPGVVVGLSPNDVEYTLNYNRKEHETYVSPINSSIVYRYEDVQEVFFLLLLLIILGEFFSAPATTLADTATLSYLGDNTDNYGKQRMFGSLGWGLAMFFVGVALDQSTSFTDHPCGPHYRERNYTICFATFSVLMGCAFISATQFRFDYEAIEDTVPMKPVEHEPERKGATMKIGTLVIDQDIEPEPAKEPETTKSTVFAQTMRRLPEWFTILRTFATIRYGAFLYVTWFMGFGIGLVFTFLFWHLQDLGGTPTLFGVASVINHTSEIFAYFFSFKFIKQIGHTKVLCIGLIGNICRFLYISWLKNPWWVLPFEFIQGITHAAVWAACCSYITQATPSNLRASAQGVLQGLHHGLGRGCGAILGGVFVSYFGTQVTFRGYGFACLIILILFVFINYYRKDKGFTSFQDEQEPEMVVEETSHLAPHGVPSSPMARSLSKQNIGELDSMGQPKGGVGNGAGGYGTSNTSSYNTGGFLGVPDTGGNYYSGGGTTNYSDINMNNTGGFSRSALAAAFNPKGILAASLSPEKSLDFNHIKRDFQAYSEVLDSNGVHVPQKNDSFNGPVLRTSLYTPQPADWDDRSYDW</sequence>
<feature type="transmembrane region" description="Helical" evidence="7">
    <location>
        <begin position="597"/>
        <end position="615"/>
    </location>
</feature>
<organism evidence="9 10">
    <name type="scientific">Limulus polyphemus</name>
    <name type="common">Atlantic horseshoe crab</name>
    <dbReference type="NCBI Taxonomy" id="6850"/>
    <lineage>
        <taxon>Eukaryota</taxon>
        <taxon>Metazoa</taxon>
        <taxon>Ecdysozoa</taxon>
        <taxon>Arthropoda</taxon>
        <taxon>Chelicerata</taxon>
        <taxon>Merostomata</taxon>
        <taxon>Xiphosura</taxon>
        <taxon>Limulidae</taxon>
        <taxon>Limulus</taxon>
    </lineage>
</organism>
<dbReference type="Proteomes" id="UP000694941">
    <property type="component" value="Unplaced"/>
</dbReference>
<dbReference type="InterPro" id="IPR024989">
    <property type="entry name" value="MFS_assoc_dom"/>
</dbReference>
<dbReference type="Pfam" id="PF12832">
    <property type="entry name" value="MFS_1_like"/>
    <property type="match status" value="1"/>
</dbReference>
<feature type="transmembrane region" description="Helical" evidence="7">
    <location>
        <begin position="504"/>
        <end position="521"/>
    </location>
</feature>
<dbReference type="RefSeq" id="XP_013773540.1">
    <property type="nucleotide sequence ID" value="XM_013918086.2"/>
</dbReference>
<keyword evidence="4 7" id="KW-1133">Transmembrane helix</keyword>
<feature type="transmembrane region" description="Helical" evidence="7">
    <location>
        <begin position="263"/>
        <end position="285"/>
    </location>
</feature>
<keyword evidence="3 7" id="KW-0812">Transmembrane</keyword>